<sequence>MAQFNSKNKASRTARRWFTDIDINMKLHPESKDMVLKYDLQSISRALKNLLLTNHYERPFKPSLGLNLRSKLFELEMTHTKVLENEIIDLIEGYEPRASVTSVMAQSRGHSLNVLLVYAIGNDPSPYELDLTLERVR</sequence>
<dbReference type="AlphaFoldDB" id="A0A382RQV0"/>
<accession>A0A382RQV0</accession>
<evidence type="ECO:0000313" key="2">
    <source>
        <dbReference type="EMBL" id="SVC99427.1"/>
    </source>
</evidence>
<dbReference type="Gene3D" id="3.10.450.40">
    <property type="match status" value="1"/>
</dbReference>
<proteinExistence type="predicted"/>
<gene>
    <name evidence="2" type="ORF">METZ01_LOCUS352281</name>
</gene>
<dbReference type="Pfam" id="PF04965">
    <property type="entry name" value="GPW_gp25"/>
    <property type="match status" value="1"/>
</dbReference>
<evidence type="ECO:0000259" key="1">
    <source>
        <dbReference type="Pfam" id="PF04965"/>
    </source>
</evidence>
<name>A0A382RQV0_9ZZZZ</name>
<reference evidence="2" key="1">
    <citation type="submission" date="2018-05" db="EMBL/GenBank/DDBJ databases">
        <authorList>
            <person name="Lanie J.A."/>
            <person name="Ng W.-L."/>
            <person name="Kazmierczak K.M."/>
            <person name="Andrzejewski T.M."/>
            <person name="Davidsen T.M."/>
            <person name="Wayne K.J."/>
            <person name="Tettelin H."/>
            <person name="Glass J.I."/>
            <person name="Rusch D."/>
            <person name="Podicherti R."/>
            <person name="Tsui H.-C.T."/>
            <person name="Winkler M.E."/>
        </authorList>
    </citation>
    <scope>NUCLEOTIDE SEQUENCE</scope>
</reference>
<organism evidence="2">
    <name type="scientific">marine metagenome</name>
    <dbReference type="NCBI Taxonomy" id="408172"/>
    <lineage>
        <taxon>unclassified sequences</taxon>
        <taxon>metagenomes</taxon>
        <taxon>ecological metagenomes</taxon>
    </lineage>
</organism>
<dbReference type="EMBL" id="UINC01123151">
    <property type="protein sequence ID" value="SVC99427.1"/>
    <property type="molecule type" value="Genomic_DNA"/>
</dbReference>
<feature type="domain" description="IraD/Gp25-like" evidence="1">
    <location>
        <begin position="40"/>
        <end position="113"/>
    </location>
</feature>
<dbReference type="SUPFAM" id="SSF160719">
    <property type="entry name" value="gpW/gp25-like"/>
    <property type="match status" value="1"/>
</dbReference>
<protein>
    <recommendedName>
        <fullName evidence="1">IraD/Gp25-like domain-containing protein</fullName>
    </recommendedName>
</protein>
<dbReference type="InterPro" id="IPR007048">
    <property type="entry name" value="IraD/Gp25-like"/>
</dbReference>